<name>A0A0B4XE30_9HYPH</name>
<keyword evidence="1" id="KW-0614">Plasmid</keyword>
<evidence type="ECO:0000313" key="1">
    <source>
        <dbReference type="EMBL" id="AJD45351.1"/>
    </source>
</evidence>
<proteinExistence type="predicted"/>
<sequence>MFYIDGLLHHPKRPAPHRNLLAIRPAAFLKRLKDEEWYRSSVVIRRRWNVLHALTKAALCH</sequence>
<gene>
    <name evidence="1" type="ORF">RGR602_PC01324</name>
</gene>
<dbReference type="AlphaFoldDB" id="A0A0B4XE30"/>
<dbReference type="EMBL" id="CP006880">
    <property type="protein sequence ID" value="AJD45351.1"/>
    <property type="molecule type" value="Genomic_DNA"/>
</dbReference>
<protein>
    <submittedName>
        <fullName evidence="1">Uncharacterized protein</fullName>
    </submittedName>
</protein>
<organism evidence="1 2">
    <name type="scientific">Rhizobium gallicum bv. gallicum R602sp</name>
    <dbReference type="NCBI Taxonomy" id="1041138"/>
    <lineage>
        <taxon>Bacteria</taxon>
        <taxon>Pseudomonadati</taxon>
        <taxon>Pseudomonadota</taxon>
        <taxon>Alphaproteobacteria</taxon>
        <taxon>Hyphomicrobiales</taxon>
        <taxon>Rhizobiaceae</taxon>
        <taxon>Rhizobium/Agrobacterium group</taxon>
        <taxon>Rhizobium</taxon>
    </lineage>
</organism>
<keyword evidence="2" id="KW-1185">Reference proteome</keyword>
<accession>A0A0B4XE30</accession>
<dbReference type="KEGG" id="rga:RGR602_PC01324"/>
<geneLocation type="plasmid" evidence="1 2">
    <name>pRgalR602c</name>
</geneLocation>
<reference evidence="1 2" key="1">
    <citation type="submission" date="2013-11" db="EMBL/GenBank/DDBJ databases">
        <title>Complete genome sequence of Rhizobium gallicum bv. gallicum R602.</title>
        <authorList>
            <person name="Bustos P."/>
            <person name="Santamaria R.I."/>
            <person name="Lozano L."/>
            <person name="Acosta J.L."/>
            <person name="Ormeno-Orrillo E."/>
            <person name="Rogel M.A."/>
            <person name="Romero D."/>
            <person name="Cevallos M.A."/>
            <person name="Martinez-Romero E."/>
            <person name="Gonzalez V."/>
        </authorList>
    </citation>
    <scope>NUCLEOTIDE SEQUENCE [LARGE SCALE GENOMIC DNA]</scope>
    <source>
        <strain evidence="1 2">R602</strain>
        <plasmid evidence="1 2">pRgalR602c</plasmid>
    </source>
</reference>
<dbReference type="Proteomes" id="UP000031368">
    <property type="component" value="Plasmid pRgalR602c"/>
</dbReference>
<dbReference type="HOGENOM" id="CLU_2919583_0_0_5"/>
<evidence type="ECO:0000313" key="2">
    <source>
        <dbReference type="Proteomes" id="UP000031368"/>
    </source>
</evidence>